<dbReference type="EMBL" id="BKCJ011443587">
    <property type="protein sequence ID" value="GFD34186.1"/>
    <property type="molecule type" value="Genomic_DNA"/>
</dbReference>
<feature type="non-terminal residue" evidence="2">
    <location>
        <position position="62"/>
    </location>
</feature>
<comment type="caution">
    <text evidence="2">The sequence shown here is derived from an EMBL/GenBank/DDBJ whole genome shotgun (WGS) entry which is preliminary data.</text>
</comment>
<gene>
    <name evidence="2" type="ORF">Tci_906155</name>
</gene>
<feature type="compositionally biased region" description="Pro residues" evidence="1">
    <location>
        <begin position="1"/>
        <end position="22"/>
    </location>
</feature>
<proteinExistence type="predicted"/>
<evidence type="ECO:0000313" key="2">
    <source>
        <dbReference type="EMBL" id="GFD34186.1"/>
    </source>
</evidence>
<dbReference type="AlphaFoldDB" id="A0A699VLD7"/>
<protein>
    <submittedName>
        <fullName evidence="2">Uncharacterized protein</fullName>
    </submittedName>
</protein>
<feature type="region of interest" description="Disordered" evidence="1">
    <location>
        <begin position="1"/>
        <end position="27"/>
    </location>
</feature>
<evidence type="ECO:0000256" key="1">
    <source>
        <dbReference type="SAM" id="MobiDB-lite"/>
    </source>
</evidence>
<organism evidence="2">
    <name type="scientific">Tanacetum cinerariifolium</name>
    <name type="common">Dalmatian daisy</name>
    <name type="synonym">Chrysanthemum cinerariifolium</name>
    <dbReference type="NCBI Taxonomy" id="118510"/>
    <lineage>
        <taxon>Eukaryota</taxon>
        <taxon>Viridiplantae</taxon>
        <taxon>Streptophyta</taxon>
        <taxon>Embryophyta</taxon>
        <taxon>Tracheophyta</taxon>
        <taxon>Spermatophyta</taxon>
        <taxon>Magnoliopsida</taxon>
        <taxon>eudicotyledons</taxon>
        <taxon>Gunneridae</taxon>
        <taxon>Pentapetalae</taxon>
        <taxon>asterids</taxon>
        <taxon>campanulids</taxon>
        <taxon>Asterales</taxon>
        <taxon>Asteraceae</taxon>
        <taxon>Asteroideae</taxon>
        <taxon>Anthemideae</taxon>
        <taxon>Anthemidinae</taxon>
        <taxon>Tanacetum</taxon>
    </lineage>
</organism>
<name>A0A699VLD7_TANCI</name>
<sequence length="62" mass="6435">PSPSSPVIPSLPPHQSPSPPQPQAAEGLSHLVQQEDTEVQEAVEVVTTAKLITDVVTAVATQ</sequence>
<feature type="non-terminal residue" evidence="2">
    <location>
        <position position="1"/>
    </location>
</feature>
<reference evidence="2" key="1">
    <citation type="journal article" date="2019" name="Sci. Rep.">
        <title>Draft genome of Tanacetum cinerariifolium, the natural source of mosquito coil.</title>
        <authorList>
            <person name="Yamashiro T."/>
            <person name="Shiraishi A."/>
            <person name="Satake H."/>
            <person name="Nakayama K."/>
        </authorList>
    </citation>
    <scope>NUCLEOTIDE SEQUENCE</scope>
</reference>
<accession>A0A699VLD7</accession>